<dbReference type="Gene3D" id="3.30.910.20">
    <property type="entry name" value="Skp domain"/>
    <property type="match status" value="1"/>
</dbReference>
<dbReference type="GO" id="GO:0051082">
    <property type="term" value="F:unfolded protein binding"/>
    <property type="evidence" value="ECO:0007669"/>
    <property type="project" value="InterPro"/>
</dbReference>
<protein>
    <submittedName>
        <fullName evidence="5">Periplasmic chaperone for outer membrane proteins Skp</fullName>
    </submittedName>
</protein>
<evidence type="ECO:0000256" key="2">
    <source>
        <dbReference type="ARBA" id="ARBA00022729"/>
    </source>
</evidence>
<dbReference type="SMART" id="SM00935">
    <property type="entry name" value="OmpH"/>
    <property type="match status" value="1"/>
</dbReference>
<proteinExistence type="inferred from homology"/>
<reference evidence="5 6" key="1">
    <citation type="submission" date="2018-05" db="EMBL/GenBank/DDBJ databases">
        <title>Genomic Encyclopedia of Type Strains, Phase IV (KMG-IV): sequencing the most valuable type-strain genomes for metagenomic binning, comparative biology and taxonomic classification.</title>
        <authorList>
            <person name="Goeker M."/>
        </authorList>
    </citation>
    <scope>NUCLEOTIDE SEQUENCE [LARGE SCALE GENOMIC DNA]</scope>
    <source>
        <strain evidence="5 6">DSM 28579</strain>
    </source>
</reference>
<evidence type="ECO:0000256" key="3">
    <source>
        <dbReference type="SAM" id="Coils"/>
    </source>
</evidence>
<dbReference type="InterPro" id="IPR024930">
    <property type="entry name" value="Skp_dom_sf"/>
</dbReference>
<dbReference type="AlphaFoldDB" id="A0A7L4URH8"/>
<name>A0A7L4URH8_BALHA</name>
<feature type="signal peptide" evidence="4">
    <location>
        <begin position="1"/>
        <end position="21"/>
    </location>
</feature>
<dbReference type="RefSeq" id="WP_116495891.1">
    <property type="nucleotide sequence ID" value="NZ_QENZ01000003.1"/>
</dbReference>
<gene>
    <name evidence="5" type="ORF">C7377_0667</name>
</gene>
<dbReference type="GO" id="GO:0005829">
    <property type="term" value="C:cytosol"/>
    <property type="evidence" value="ECO:0007669"/>
    <property type="project" value="TreeGrafter"/>
</dbReference>
<feature type="coiled-coil region" evidence="3">
    <location>
        <begin position="39"/>
        <end position="112"/>
    </location>
</feature>
<dbReference type="Proteomes" id="UP000251835">
    <property type="component" value="Unassembled WGS sequence"/>
</dbReference>
<evidence type="ECO:0000256" key="4">
    <source>
        <dbReference type="SAM" id="SignalP"/>
    </source>
</evidence>
<dbReference type="GO" id="GO:0050821">
    <property type="term" value="P:protein stabilization"/>
    <property type="evidence" value="ECO:0007669"/>
    <property type="project" value="TreeGrafter"/>
</dbReference>
<dbReference type="OrthoDB" id="1524711at2"/>
<feature type="chain" id="PRO_5029839251" evidence="4">
    <location>
        <begin position="22"/>
        <end position="169"/>
    </location>
</feature>
<evidence type="ECO:0000313" key="6">
    <source>
        <dbReference type="Proteomes" id="UP000251835"/>
    </source>
</evidence>
<dbReference type="InterPro" id="IPR005632">
    <property type="entry name" value="Chaperone_Skp"/>
</dbReference>
<evidence type="ECO:0000256" key="1">
    <source>
        <dbReference type="ARBA" id="ARBA00009091"/>
    </source>
</evidence>
<dbReference type="PANTHER" id="PTHR35089">
    <property type="entry name" value="CHAPERONE PROTEIN SKP"/>
    <property type="match status" value="1"/>
</dbReference>
<comment type="caution">
    <text evidence="5">The sequence shown here is derived from an EMBL/GenBank/DDBJ whole genome shotgun (WGS) entry which is preliminary data.</text>
</comment>
<dbReference type="Pfam" id="PF03938">
    <property type="entry name" value="OmpH"/>
    <property type="match status" value="1"/>
</dbReference>
<accession>A0A7L4URH8</accession>
<dbReference type="EMBL" id="QENZ01000003">
    <property type="protein sequence ID" value="PVX52353.1"/>
    <property type="molecule type" value="Genomic_DNA"/>
</dbReference>
<keyword evidence="2 4" id="KW-0732">Signal</keyword>
<dbReference type="PANTHER" id="PTHR35089:SF1">
    <property type="entry name" value="CHAPERONE PROTEIN SKP"/>
    <property type="match status" value="1"/>
</dbReference>
<evidence type="ECO:0000313" key="5">
    <source>
        <dbReference type="EMBL" id="PVX52353.1"/>
    </source>
</evidence>
<dbReference type="SUPFAM" id="SSF111384">
    <property type="entry name" value="OmpH-like"/>
    <property type="match status" value="1"/>
</dbReference>
<keyword evidence="6" id="KW-1185">Reference proteome</keyword>
<organism evidence="5 6">
    <name type="scientific">Balneicella halophila</name>
    <dbReference type="NCBI Taxonomy" id="1537566"/>
    <lineage>
        <taxon>Bacteria</taxon>
        <taxon>Pseudomonadati</taxon>
        <taxon>Bacteroidota</taxon>
        <taxon>Bacteroidia</taxon>
        <taxon>Bacteroidales</taxon>
        <taxon>Balneicellaceae</taxon>
        <taxon>Balneicella</taxon>
    </lineage>
</organism>
<sequence length="169" mass="18827">MKKILVVLFAAMLALPVVSVAQKLGHINSQELLSLMPESKTAEEKLKAKEQEVQKQMQDLQTQYQGLFKEYAEAMEAGSLSAEAQKAKEDSLQAMQTKIRSYQEQAQKDMEKLQKDLLGPIFEKANKAIQTVGTNNGFTYVFDTSARSIVFVSPNSEDILPLVKTELGI</sequence>
<keyword evidence="3" id="KW-0175">Coiled coil</keyword>
<comment type="similarity">
    <text evidence="1">Belongs to the Skp family.</text>
</comment>